<evidence type="ECO:0000256" key="4">
    <source>
        <dbReference type="ARBA" id="ARBA00022723"/>
    </source>
</evidence>
<dbReference type="InterPro" id="IPR014353">
    <property type="entry name" value="Membr-bd_ADH_cyt_c"/>
</dbReference>
<feature type="domain" description="Cytochrome c" evidence="10">
    <location>
        <begin position="45"/>
        <end position="148"/>
    </location>
</feature>
<comment type="subcellular location">
    <subcellularLocation>
        <location evidence="1">Cell membrane</location>
    </subcellularLocation>
</comment>
<evidence type="ECO:0000256" key="1">
    <source>
        <dbReference type="ARBA" id="ARBA00004236"/>
    </source>
</evidence>
<dbReference type="RefSeq" id="WP_262951355.1">
    <property type="nucleotide sequence ID" value="NZ_JAOSLA010000012.1"/>
</dbReference>
<keyword evidence="6" id="KW-0677">Repeat</keyword>
<keyword evidence="2" id="KW-1003">Cell membrane</keyword>
<evidence type="ECO:0000256" key="5">
    <source>
        <dbReference type="ARBA" id="ARBA00022729"/>
    </source>
</evidence>
<feature type="domain" description="Cytochrome c" evidence="10">
    <location>
        <begin position="322"/>
        <end position="412"/>
    </location>
</feature>
<feature type="domain" description="Cytochrome c" evidence="10">
    <location>
        <begin position="191"/>
        <end position="304"/>
    </location>
</feature>
<dbReference type="SUPFAM" id="SSF46626">
    <property type="entry name" value="Cytochrome c"/>
    <property type="match status" value="3"/>
</dbReference>
<name>A0ABT2VAJ0_9PSED</name>
<comment type="caution">
    <text evidence="11">The sequence shown here is derived from an EMBL/GenBank/DDBJ whole genome shotgun (WGS) entry which is preliminary data.</text>
</comment>
<keyword evidence="4 9" id="KW-0479">Metal-binding</keyword>
<dbReference type="InterPro" id="IPR036909">
    <property type="entry name" value="Cyt_c-like_dom_sf"/>
</dbReference>
<reference evidence="11" key="3">
    <citation type="journal article" date="2023" name="mSystems">
        <title>Charting the Lipopeptidome of Nonpathogenic Pseudomonas.</title>
        <authorList>
            <person name="Cesa-Luna C."/>
            <person name="Geudens N."/>
            <person name="Girard L."/>
            <person name="De Roo V."/>
            <person name="Maklad H.R."/>
            <person name="Martins J.C."/>
            <person name="Hofte M."/>
            <person name="De Mot R."/>
        </authorList>
    </citation>
    <scope>NUCLEOTIDE SEQUENCE</scope>
    <source>
        <strain evidence="11">COR51</strain>
    </source>
</reference>
<dbReference type="PIRSF" id="PIRSF000018">
    <property type="entry name" value="Mb_ADH_cyt_c"/>
    <property type="match status" value="1"/>
</dbReference>
<evidence type="ECO:0000256" key="2">
    <source>
        <dbReference type="ARBA" id="ARBA00022475"/>
    </source>
</evidence>
<keyword evidence="12" id="KW-1185">Reference proteome</keyword>
<evidence type="ECO:0000313" key="11">
    <source>
        <dbReference type="EMBL" id="MCU7238492.1"/>
    </source>
</evidence>
<evidence type="ECO:0000259" key="10">
    <source>
        <dbReference type="PROSITE" id="PS51007"/>
    </source>
</evidence>
<organism evidence="11 12">
    <name type="scientific">Pseudomonas peradeniyensis</name>
    <dbReference type="NCBI Taxonomy" id="2745488"/>
    <lineage>
        <taxon>Bacteria</taxon>
        <taxon>Pseudomonadati</taxon>
        <taxon>Pseudomonadota</taxon>
        <taxon>Gammaproteobacteria</taxon>
        <taxon>Pseudomonadales</taxon>
        <taxon>Pseudomonadaceae</taxon>
        <taxon>Pseudomonas</taxon>
    </lineage>
</organism>
<dbReference type="Gene3D" id="1.10.760.10">
    <property type="entry name" value="Cytochrome c-like domain"/>
    <property type="match status" value="3"/>
</dbReference>
<keyword evidence="3 9" id="KW-0349">Heme</keyword>
<evidence type="ECO:0000256" key="6">
    <source>
        <dbReference type="ARBA" id="ARBA00022737"/>
    </source>
</evidence>
<protein>
    <submittedName>
        <fullName evidence="11">Cytochrome c</fullName>
    </submittedName>
</protein>
<dbReference type="InterPro" id="IPR051459">
    <property type="entry name" value="Cytochrome_c-type_DH"/>
</dbReference>
<dbReference type="PROSITE" id="PS51007">
    <property type="entry name" value="CYTC"/>
    <property type="match status" value="3"/>
</dbReference>
<dbReference type="EMBL" id="JAOSLA010000012">
    <property type="protein sequence ID" value="MCU7238492.1"/>
    <property type="molecule type" value="Genomic_DNA"/>
</dbReference>
<gene>
    <name evidence="11" type="ORF">OC929_10540</name>
</gene>
<evidence type="ECO:0000313" key="12">
    <source>
        <dbReference type="Proteomes" id="UP001139994"/>
    </source>
</evidence>
<dbReference type="Pfam" id="PF00034">
    <property type="entry name" value="Cytochrom_C"/>
    <property type="match status" value="2"/>
</dbReference>
<accession>A0ABT2VAJ0</accession>
<keyword evidence="8" id="KW-0472">Membrane</keyword>
<evidence type="ECO:0000256" key="8">
    <source>
        <dbReference type="ARBA" id="ARBA00023136"/>
    </source>
</evidence>
<evidence type="ECO:0000256" key="3">
    <source>
        <dbReference type="ARBA" id="ARBA00022617"/>
    </source>
</evidence>
<dbReference type="Proteomes" id="UP001139994">
    <property type="component" value="Unassembled WGS sequence"/>
</dbReference>
<keyword evidence="7 9" id="KW-0408">Iron</keyword>
<proteinExistence type="predicted"/>
<dbReference type="InterPro" id="IPR009056">
    <property type="entry name" value="Cyt_c-like_dom"/>
</dbReference>
<evidence type="ECO:0000256" key="7">
    <source>
        <dbReference type="ARBA" id="ARBA00023004"/>
    </source>
</evidence>
<sequence length="444" mass="47530">MNNSRFARTAGWLALPCLVAAGLLAWYVTREPASPFSATDSADAALVSRGEYVARLSDCVACHSLPGKAPFAGGLEMATPLGAIHATNITPDREHGIGTYSLADFDRAVRQGVAPGGRRLYPAMPYPSYVKLSDDDVRALYAFFMKGVQPAAEANVPSDIPWPLNLRWPIALWNGLFAPTSAYAQKADQDPLWNRGAYIVQGPGHCGSCHTPRGLAFNEKALDESGAPFLAGALLDGWYAPSLRQDHNTGLGRWSEPQMVQFLKTGRNKHAVVYGSMTEAFNNSTQFMSDDDLNAIARYLKSLPGDPGRDGAPWQYQTTATGLDTPGAHTYATRCASCHGLDGKGQAEWMPPLAGATSMLAAENASAINITLNGSQRIVAAGVPDAYRMPAFREQLSDQEIAQVLSFARSAWGNHGGAVEAKAVGMLRGHTDPASSSPIILHMR</sequence>
<keyword evidence="5" id="KW-0732">Signal</keyword>
<dbReference type="PANTHER" id="PTHR35008:SF8">
    <property type="entry name" value="ALCOHOL DEHYDROGENASE CYTOCHROME C SUBUNIT"/>
    <property type="match status" value="1"/>
</dbReference>
<dbReference type="PANTHER" id="PTHR35008">
    <property type="entry name" value="BLL4482 PROTEIN-RELATED"/>
    <property type="match status" value="1"/>
</dbReference>
<reference evidence="11" key="1">
    <citation type="journal article" date="2022" name="Microbiol. Spectr.">
        <title>An Nuclear Magnetic Resonance Fingerprint Matching Approach for the Identification and Structural Re-Evaluation of Pseudomonas Lipopeptides.</title>
        <authorList>
            <person name="De Roo V."/>
            <person name="Verleysen Y."/>
            <person name="Kovacs B."/>
            <person name="De Vleeschouwer M."/>
            <person name="Muangkaew P."/>
            <person name="Girard L."/>
            <person name="Hofte M."/>
            <person name="De Mot R."/>
            <person name="Madder A."/>
            <person name="Geudens N."/>
            <person name="Martins J.C."/>
        </authorList>
    </citation>
    <scope>NUCLEOTIDE SEQUENCE</scope>
    <source>
        <strain evidence="11">COR51</strain>
    </source>
</reference>
<evidence type="ECO:0000256" key="9">
    <source>
        <dbReference type="PROSITE-ProRule" id="PRU00433"/>
    </source>
</evidence>
<reference evidence="11" key="2">
    <citation type="submission" date="2022-09" db="EMBL/GenBank/DDBJ databases">
        <authorList>
            <person name="Cesa-Luna C."/>
            <person name="Girard L."/>
            <person name="Lood C."/>
            <person name="Hofte M."/>
            <person name="De Mot R."/>
        </authorList>
    </citation>
    <scope>NUCLEOTIDE SEQUENCE</scope>
    <source>
        <strain evidence="11">COR51</strain>
    </source>
</reference>